<organism evidence="2 3">
    <name type="scientific">Desulfonema limicola</name>
    <dbReference type="NCBI Taxonomy" id="45656"/>
    <lineage>
        <taxon>Bacteria</taxon>
        <taxon>Pseudomonadati</taxon>
        <taxon>Thermodesulfobacteriota</taxon>
        <taxon>Desulfobacteria</taxon>
        <taxon>Desulfobacterales</taxon>
        <taxon>Desulfococcaceae</taxon>
        <taxon>Desulfonema</taxon>
    </lineage>
</organism>
<reference evidence="2" key="1">
    <citation type="journal article" date="2021" name="Microb. Physiol.">
        <title>Proteogenomic Insights into the Physiology of Marine, Sulfate-Reducing, Filamentous Desulfonema limicola and Desulfonema magnum.</title>
        <authorList>
            <person name="Schnaars V."/>
            <person name="Wohlbrand L."/>
            <person name="Scheve S."/>
            <person name="Hinrichs C."/>
            <person name="Reinhardt R."/>
            <person name="Rabus R."/>
        </authorList>
    </citation>
    <scope>NUCLEOTIDE SEQUENCE</scope>
    <source>
        <strain evidence="2">5ac10</strain>
    </source>
</reference>
<keyword evidence="1" id="KW-1133">Transmembrane helix</keyword>
<dbReference type="EMBL" id="CP061799">
    <property type="protein sequence ID" value="QTA79267.1"/>
    <property type="molecule type" value="Genomic_DNA"/>
</dbReference>
<protein>
    <submittedName>
        <fullName evidence="2">Uncharacterized protein</fullName>
    </submittedName>
</protein>
<evidence type="ECO:0000256" key="1">
    <source>
        <dbReference type="SAM" id="Phobius"/>
    </source>
</evidence>
<sequence>MSRKRLEKLYFIYILIKINYLILIFRDSSKLMYKKNLKAGKKIK</sequence>
<proteinExistence type="predicted"/>
<name>A0A975B5S9_9BACT</name>
<evidence type="ECO:0000313" key="3">
    <source>
        <dbReference type="Proteomes" id="UP000663720"/>
    </source>
</evidence>
<dbReference type="AlphaFoldDB" id="A0A975B5S9"/>
<dbReference type="KEGG" id="dli:dnl_15250"/>
<accession>A0A975B5S9</accession>
<evidence type="ECO:0000313" key="2">
    <source>
        <dbReference type="EMBL" id="QTA79267.1"/>
    </source>
</evidence>
<keyword evidence="1" id="KW-0812">Transmembrane</keyword>
<keyword evidence="3" id="KW-1185">Reference proteome</keyword>
<feature type="transmembrane region" description="Helical" evidence="1">
    <location>
        <begin position="9"/>
        <end position="26"/>
    </location>
</feature>
<gene>
    <name evidence="2" type="ORF">dnl_15250</name>
</gene>
<keyword evidence="1" id="KW-0472">Membrane</keyword>
<dbReference type="Proteomes" id="UP000663720">
    <property type="component" value="Chromosome"/>
</dbReference>